<reference evidence="1 2" key="2">
    <citation type="journal article" date="2022" name="Mol. Ecol. Resour.">
        <title>The genomes of chicory, endive, great burdock and yacon provide insights into Asteraceae paleo-polyploidization history and plant inulin production.</title>
        <authorList>
            <person name="Fan W."/>
            <person name="Wang S."/>
            <person name="Wang H."/>
            <person name="Wang A."/>
            <person name="Jiang F."/>
            <person name="Liu H."/>
            <person name="Zhao H."/>
            <person name="Xu D."/>
            <person name="Zhang Y."/>
        </authorList>
    </citation>
    <scope>NUCLEOTIDE SEQUENCE [LARGE SCALE GENOMIC DNA]</scope>
    <source>
        <strain evidence="2">cv. Punajuju</strain>
        <tissue evidence="1">Leaves</tissue>
    </source>
</reference>
<dbReference type="Proteomes" id="UP001055811">
    <property type="component" value="Linkage Group LG03"/>
</dbReference>
<protein>
    <submittedName>
        <fullName evidence="1">Uncharacterized protein</fullName>
    </submittedName>
</protein>
<name>A0ACB9F6J6_CICIN</name>
<dbReference type="EMBL" id="CM042011">
    <property type="protein sequence ID" value="KAI3766727.1"/>
    <property type="molecule type" value="Genomic_DNA"/>
</dbReference>
<sequence length="103" mass="11620">MEEDGIEDVSSSINARLLRRRSGGGDSTSRLYTRGTVLGYKRSKSNQYPNTSLVQIEGVNTKEEVAWYQGLMDGTKVNAFLRRVTVGYTFEFEQLEDFDVGVQ</sequence>
<organism evidence="1 2">
    <name type="scientific">Cichorium intybus</name>
    <name type="common">Chicory</name>
    <dbReference type="NCBI Taxonomy" id="13427"/>
    <lineage>
        <taxon>Eukaryota</taxon>
        <taxon>Viridiplantae</taxon>
        <taxon>Streptophyta</taxon>
        <taxon>Embryophyta</taxon>
        <taxon>Tracheophyta</taxon>
        <taxon>Spermatophyta</taxon>
        <taxon>Magnoliopsida</taxon>
        <taxon>eudicotyledons</taxon>
        <taxon>Gunneridae</taxon>
        <taxon>Pentapetalae</taxon>
        <taxon>asterids</taxon>
        <taxon>campanulids</taxon>
        <taxon>Asterales</taxon>
        <taxon>Asteraceae</taxon>
        <taxon>Cichorioideae</taxon>
        <taxon>Cichorieae</taxon>
        <taxon>Cichoriinae</taxon>
        <taxon>Cichorium</taxon>
    </lineage>
</organism>
<keyword evidence="2" id="KW-1185">Reference proteome</keyword>
<reference evidence="2" key="1">
    <citation type="journal article" date="2022" name="Mol. Ecol. Resour.">
        <title>The genomes of chicory, endive, great burdock and yacon provide insights into Asteraceae palaeo-polyploidization history and plant inulin production.</title>
        <authorList>
            <person name="Fan W."/>
            <person name="Wang S."/>
            <person name="Wang H."/>
            <person name="Wang A."/>
            <person name="Jiang F."/>
            <person name="Liu H."/>
            <person name="Zhao H."/>
            <person name="Xu D."/>
            <person name="Zhang Y."/>
        </authorList>
    </citation>
    <scope>NUCLEOTIDE SEQUENCE [LARGE SCALE GENOMIC DNA]</scope>
    <source>
        <strain evidence="2">cv. Punajuju</strain>
    </source>
</reference>
<accession>A0ACB9F6J6</accession>
<proteinExistence type="predicted"/>
<evidence type="ECO:0000313" key="1">
    <source>
        <dbReference type="EMBL" id="KAI3766727.1"/>
    </source>
</evidence>
<evidence type="ECO:0000313" key="2">
    <source>
        <dbReference type="Proteomes" id="UP001055811"/>
    </source>
</evidence>
<gene>
    <name evidence="1" type="ORF">L2E82_16797</name>
</gene>
<comment type="caution">
    <text evidence="1">The sequence shown here is derived from an EMBL/GenBank/DDBJ whole genome shotgun (WGS) entry which is preliminary data.</text>
</comment>